<comment type="caution">
    <text evidence="3">The sequence shown here is derived from an EMBL/GenBank/DDBJ whole genome shotgun (WGS) entry which is preliminary data.</text>
</comment>
<proteinExistence type="predicted"/>
<dbReference type="SMART" id="SM00256">
    <property type="entry name" value="FBOX"/>
    <property type="match status" value="1"/>
</dbReference>
<gene>
    <name evidence="3" type="ORF">FHL15_005978</name>
</gene>
<dbReference type="InterPro" id="IPR036047">
    <property type="entry name" value="F-box-like_dom_sf"/>
</dbReference>
<feature type="compositionally biased region" description="Acidic residues" evidence="1">
    <location>
        <begin position="469"/>
        <end position="504"/>
    </location>
</feature>
<keyword evidence="4" id="KW-1185">Reference proteome</keyword>
<dbReference type="EMBL" id="VFLP01000031">
    <property type="protein sequence ID" value="TRX93110.1"/>
    <property type="molecule type" value="Genomic_DNA"/>
</dbReference>
<reference evidence="4" key="1">
    <citation type="submission" date="2019-06" db="EMBL/GenBank/DDBJ databases">
        <title>Draft genome sequence of the griseofulvin-producing fungus Xylaria cubensis strain G536.</title>
        <authorList>
            <person name="Mead M.E."/>
            <person name="Raja H.A."/>
            <person name="Steenwyk J.L."/>
            <person name="Knowles S.L."/>
            <person name="Oberlies N.H."/>
            <person name="Rokas A."/>
        </authorList>
    </citation>
    <scope>NUCLEOTIDE SEQUENCE [LARGE SCALE GENOMIC DNA]</scope>
    <source>
        <strain evidence="4">G536</strain>
    </source>
</reference>
<evidence type="ECO:0000259" key="2">
    <source>
        <dbReference type="PROSITE" id="PS50181"/>
    </source>
</evidence>
<dbReference type="PROSITE" id="PS50181">
    <property type="entry name" value="FBOX"/>
    <property type="match status" value="1"/>
</dbReference>
<organism evidence="3 4">
    <name type="scientific">Xylaria flabelliformis</name>
    <dbReference type="NCBI Taxonomy" id="2512241"/>
    <lineage>
        <taxon>Eukaryota</taxon>
        <taxon>Fungi</taxon>
        <taxon>Dikarya</taxon>
        <taxon>Ascomycota</taxon>
        <taxon>Pezizomycotina</taxon>
        <taxon>Sordariomycetes</taxon>
        <taxon>Xylariomycetidae</taxon>
        <taxon>Xylariales</taxon>
        <taxon>Xylariaceae</taxon>
        <taxon>Xylaria</taxon>
    </lineage>
</organism>
<name>A0A553HYU5_9PEZI</name>
<evidence type="ECO:0000256" key="1">
    <source>
        <dbReference type="SAM" id="MobiDB-lite"/>
    </source>
</evidence>
<evidence type="ECO:0000313" key="3">
    <source>
        <dbReference type="EMBL" id="TRX93110.1"/>
    </source>
</evidence>
<dbReference type="InterPro" id="IPR001810">
    <property type="entry name" value="F-box_dom"/>
</dbReference>
<protein>
    <recommendedName>
        <fullName evidence="2">F-box domain-containing protein</fullName>
    </recommendedName>
</protein>
<feature type="region of interest" description="Disordered" evidence="1">
    <location>
        <begin position="446"/>
        <end position="512"/>
    </location>
</feature>
<dbReference type="Pfam" id="PF12937">
    <property type="entry name" value="F-box-like"/>
    <property type="match status" value="1"/>
</dbReference>
<sequence length="512" mass="57352">MPLLTELPPEIVHHILGYVDPQDLAWIPRTCKSLYHAVNANTPLFKQVYLNHLDAPLPGFVNWEQSLKDLVRLQALGRSGVDDKKDEVEFVHRAVTELLKNASTKGARPGLTAKLPQSRNADILTDIFSSESNQSAFLCRSFIYERARAEFHSRDIRYWHGPPKSEHQKSAHLHCLYGVPRLFAYPSAVRQTRHNSMHPFACSKVYDLRQYTAKNKWGPFLDDGSMGVDWEKVEAIMIVLGANMNHLGVSSIHMCETFCSVPFAGTWPNSWQSPHIPPSLREPDPMEHLDPYGITGVWLRVVCFLDYTDFFAYNFGAQNFEPPPHVPRPSINVGQATRLILMRIFVTSVEKPGPEDGQDLPVVHFKGVSRSLDQSFDENADSDLRGSVRLTPQGDVRWTTFSIFGGVERWRSESIQVGGVKSAKGVLGHWFDKDYDARGPAGPTAFWKISDKSQPNYGAGEREGSDFLAEMDELDGEYESNPEGEGEGEEEGEDEEGDSSDEDGVSFSIPAA</sequence>
<dbReference type="AlphaFoldDB" id="A0A553HYU5"/>
<dbReference type="Proteomes" id="UP000319160">
    <property type="component" value="Unassembled WGS sequence"/>
</dbReference>
<feature type="domain" description="F-box" evidence="2">
    <location>
        <begin position="1"/>
        <end position="48"/>
    </location>
</feature>
<dbReference type="Gene3D" id="1.20.1280.50">
    <property type="match status" value="1"/>
</dbReference>
<evidence type="ECO:0000313" key="4">
    <source>
        <dbReference type="Proteomes" id="UP000319160"/>
    </source>
</evidence>
<accession>A0A553HYU5</accession>
<dbReference type="STRING" id="2512241.A0A553HYU5"/>
<dbReference type="SUPFAM" id="SSF81383">
    <property type="entry name" value="F-box domain"/>
    <property type="match status" value="1"/>
</dbReference>
<dbReference type="CDD" id="cd09917">
    <property type="entry name" value="F-box_SF"/>
    <property type="match status" value="1"/>
</dbReference>
<dbReference type="OrthoDB" id="3226064at2759"/>